<dbReference type="eggNOG" id="COG0765">
    <property type="taxonomic scope" value="Bacteria"/>
</dbReference>
<evidence type="ECO:0000256" key="6">
    <source>
        <dbReference type="ARBA" id="ARBA00022970"/>
    </source>
</evidence>
<dbReference type="SUPFAM" id="SSF161098">
    <property type="entry name" value="MetI-like"/>
    <property type="match status" value="1"/>
</dbReference>
<evidence type="ECO:0000256" key="8">
    <source>
        <dbReference type="ARBA" id="ARBA00023136"/>
    </source>
</evidence>
<protein>
    <submittedName>
        <fullName evidence="11">ABC transporter permease</fullName>
    </submittedName>
</protein>
<evidence type="ECO:0000313" key="11">
    <source>
        <dbReference type="EMBL" id="KFJ03766.1"/>
    </source>
</evidence>
<keyword evidence="3 9" id="KW-0813">Transport</keyword>
<dbReference type="PROSITE" id="PS50928">
    <property type="entry name" value="ABC_TM1"/>
    <property type="match status" value="1"/>
</dbReference>
<evidence type="ECO:0000256" key="1">
    <source>
        <dbReference type="ARBA" id="ARBA00004651"/>
    </source>
</evidence>
<gene>
    <name evidence="11" type="ORF">BISU_0243</name>
</gene>
<dbReference type="Pfam" id="PF00528">
    <property type="entry name" value="BPD_transp_1"/>
    <property type="match status" value="1"/>
</dbReference>
<dbReference type="AlphaFoldDB" id="A0A087E7L5"/>
<dbReference type="InterPro" id="IPR000515">
    <property type="entry name" value="MetI-like"/>
</dbReference>
<dbReference type="Gene3D" id="1.10.3720.10">
    <property type="entry name" value="MetI-like"/>
    <property type="match status" value="1"/>
</dbReference>
<dbReference type="OrthoDB" id="92598at2"/>
<keyword evidence="12" id="KW-1185">Reference proteome</keyword>
<evidence type="ECO:0000256" key="7">
    <source>
        <dbReference type="ARBA" id="ARBA00022989"/>
    </source>
</evidence>
<evidence type="ECO:0000259" key="10">
    <source>
        <dbReference type="PROSITE" id="PS50928"/>
    </source>
</evidence>
<dbReference type="PANTHER" id="PTHR30614">
    <property type="entry name" value="MEMBRANE COMPONENT OF AMINO ACID ABC TRANSPORTER"/>
    <property type="match status" value="1"/>
</dbReference>
<keyword evidence="7 9" id="KW-1133">Transmembrane helix</keyword>
<feature type="transmembrane region" description="Helical" evidence="9">
    <location>
        <begin position="190"/>
        <end position="212"/>
    </location>
</feature>
<dbReference type="NCBIfam" id="TIGR01726">
    <property type="entry name" value="HEQRo_perm_3TM"/>
    <property type="match status" value="1"/>
</dbReference>
<dbReference type="InterPro" id="IPR035906">
    <property type="entry name" value="MetI-like_sf"/>
</dbReference>
<proteinExistence type="inferred from homology"/>
<dbReference type="PANTHER" id="PTHR30614:SF20">
    <property type="entry name" value="GLUTAMINE TRANSPORT SYSTEM PERMEASE PROTEIN GLNP"/>
    <property type="match status" value="1"/>
</dbReference>
<comment type="subcellular location">
    <subcellularLocation>
        <location evidence="1 9">Cell membrane</location>
        <topology evidence="1 9">Multi-pass membrane protein</topology>
    </subcellularLocation>
</comment>
<dbReference type="GO" id="GO:0022857">
    <property type="term" value="F:transmembrane transporter activity"/>
    <property type="evidence" value="ECO:0007669"/>
    <property type="project" value="InterPro"/>
</dbReference>
<keyword evidence="8 9" id="KW-0472">Membrane</keyword>
<feature type="transmembrane region" description="Helical" evidence="9">
    <location>
        <begin position="56"/>
        <end position="77"/>
    </location>
</feature>
<evidence type="ECO:0000256" key="2">
    <source>
        <dbReference type="ARBA" id="ARBA00010072"/>
    </source>
</evidence>
<comment type="similarity">
    <text evidence="2">Belongs to the binding-protein-dependent transport system permease family. HisMQ subfamily.</text>
</comment>
<reference evidence="11 12" key="1">
    <citation type="submission" date="2014-03" db="EMBL/GenBank/DDBJ databases">
        <title>Genomics of Bifidobacteria.</title>
        <authorList>
            <person name="Ventura M."/>
            <person name="Milani C."/>
            <person name="Lugli G.A."/>
        </authorList>
    </citation>
    <scope>NUCLEOTIDE SEQUENCE [LARGE SCALE GENOMIC DNA]</scope>
    <source>
        <strain evidence="11 12">LMG 11597</strain>
    </source>
</reference>
<feature type="transmembrane region" description="Helical" evidence="9">
    <location>
        <begin position="89"/>
        <end position="109"/>
    </location>
</feature>
<dbReference type="CDD" id="cd06261">
    <property type="entry name" value="TM_PBP2"/>
    <property type="match status" value="1"/>
</dbReference>
<evidence type="ECO:0000256" key="9">
    <source>
        <dbReference type="RuleBase" id="RU363032"/>
    </source>
</evidence>
<evidence type="ECO:0000313" key="12">
    <source>
        <dbReference type="Proteomes" id="UP000029055"/>
    </source>
</evidence>
<dbReference type="InterPro" id="IPR043429">
    <property type="entry name" value="ArtM/GltK/GlnP/TcyL/YhdX-like"/>
</dbReference>
<accession>A0A087E7L5</accession>
<keyword evidence="6" id="KW-0029">Amino-acid transport</keyword>
<sequence>MLNFGTFVSGSIWMMLLDGLKFTVLYTVSGFIIALGVGFVIAQCQISANAVLNKLAWLYLLWFRSTPLLIQLVLMFYGLPILFGIETKAWVVGVISMGLYSGSYVSQVIRGAIVSIDKGQMEAGRSLGYTRLQVMIKIILPQAVRRALAPLTNEFISLTKNSSLLSVITVVELFRQADVIISTNYRTLEVYLMAALLYFVLNNAIGVLGNMMEKATKTGEELA</sequence>
<evidence type="ECO:0000256" key="4">
    <source>
        <dbReference type="ARBA" id="ARBA00022475"/>
    </source>
</evidence>
<feature type="domain" description="ABC transmembrane type-1" evidence="10">
    <location>
        <begin position="16"/>
        <end position="209"/>
    </location>
</feature>
<dbReference type="InterPro" id="IPR010065">
    <property type="entry name" value="AA_ABC_transptr_permease_3TM"/>
</dbReference>
<dbReference type="GO" id="GO:0006865">
    <property type="term" value="P:amino acid transport"/>
    <property type="evidence" value="ECO:0007669"/>
    <property type="project" value="UniProtKB-KW"/>
</dbReference>
<evidence type="ECO:0000256" key="3">
    <source>
        <dbReference type="ARBA" id="ARBA00022448"/>
    </source>
</evidence>
<dbReference type="STRING" id="77635.BISU_0243"/>
<dbReference type="GO" id="GO:0043190">
    <property type="term" value="C:ATP-binding cassette (ABC) transporter complex"/>
    <property type="evidence" value="ECO:0007669"/>
    <property type="project" value="InterPro"/>
</dbReference>
<dbReference type="EMBL" id="JGZR01000006">
    <property type="protein sequence ID" value="KFJ03766.1"/>
    <property type="molecule type" value="Genomic_DNA"/>
</dbReference>
<organism evidence="11 12">
    <name type="scientific">Bifidobacterium subtile</name>
    <dbReference type="NCBI Taxonomy" id="77635"/>
    <lineage>
        <taxon>Bacteria</taxon>
        <taxon>Bacillati</taxon>
        <taxon>Actinomycetota</taxon>
        <taxon>Actinomycetes</taxon>
        <taxon>Bifidobacteriales</taxon>
        <taxon>Bifidobacteriaceae</taxon>
        <taxon>Bifidobacterium</taxon>
    </lineage>
</organism>
<keyword evidence="5 9" id="KW-0812">Transmembrane</keyword>
<keyword evidence="4" id="KW-1003">Cell membrane</keyword>
<dbReference type="RefSeq" id="WP_024463085.1">
    <property type="nucleotide sequence ID" value="NZ_CP062939.1"/>
</dbReference>
<comment type="caution">
    <text evidence="11">The sequence shown here is derived from an EMBL/GenBank/DDBJ whole genome shotgun (WGS) entry which is preliminary data.</text>
</comment>
<name>A0A087E7L5_9BIFI</name>
<evidence type="ECO:0000256" key="5">
    <source>
        <dbReference type="ARBA" id="ARBA00022692"/>
    </source>
</evidence>
<feature type="transmembrane region" description="Helical" evidence="9">
    <location>
        <begin position="24"/>
        <end position="44"/>
    </location>
</feature>
<dbReference type="Proteomes" id="UP000029055">
    <property type="component" value="Unassembled WGS sequence"/>
</dbReference>